<dbReference type="InterPro" id="IPR036779">
    <property type="entry name" value="LysM_dom_sf"/>
</dbReference>
<comment type="caution">
    <text evidence="3">The sequence shown here is derived from an EMBL/GenBank/DDBJ whole genome shotgun (WGS) entry which is preliminary data.</text>
</comment>
<gene>
    <name evidence="3" type="ORF">Q4521_09455</name>
</gene>
<dbReference type="GeneID" id="98611742"/>
<feature type="signal peptide" evidence="1">
    <location>
        <begin position="1"/>
        <end position="24"/>
    </location>
</feature>
<dbReference type="SUPFAM" id="SSF54106">
    <property type="entry name" value="LysM domain"/>
    <property type="match status" value="1"/>
</dbReference>
<organism evidence="3 4">
    <name type="scientific">Saccharophagus degradans</name>
    <dbReference type="NCBI Taxonomy" id="86304"/>
    <lineage>
        <taxon>Bacteria</taxon>
        <taxon>Pseudomonadati</taxon>
        <taxon>Pseudomonadota</taxon>
        <taxon>Gammaproteobacteria</taxon>
        <taxon>Cellvibrionales</taxon>
        <taxon>Cellvibrionaceae</taxon>
        <taxon>Saccharophagus</taxon>
    </lineage>
</organism>
<dbReference type="Proteomes" id="UP001169760">
    <property type="component" value="Unassembled WGS sequence"/>
</dbReference>
<dbReference type="PANTHER" id="PTHR34700">
    <property type="entry name" value="POTASSIUM BINDING PROTEIN KBP"/>
    <property type="match status" value="1"/>
</dbReference>
<dbReference type="EMBL" id="JAUOPB010000006">
    <property type="protein sequence ID" value="MDO6422699.1"/>
    <property type="molecule type" value="Genomic_DNA"/>
</dbReference>
<dbReference type="CDD" id="cd00118">
    <property type="entry name" value="LysM"/>
    <property type="match status" value="1"/>
</dbReference>
<dbReference type="PANTHER" id="PTHR34700:SF4">
    <property type="entry name" value="PHAGE-LIKE ELEMENT PBSX PROTEIN XKDP"/>
    <property type="match status" value="1"/>
</dbReference>
<reference evidence="3" key="1">
    <citation type="submission" date="2023-07" db="EMBL/GenBank/DDBJ databases">
        <title>Genome content predicts the carbon catabolic preferences of heterotrophic bacteria.</title>
        <authorList>
            <person name="Gralka M."/>
        </authorList>
    </citation>
    <scope>NUCLEOTIDE SEQUENCE</scope>
    <source>
        <strain evidence="3">I3M17_2</strain>
    </source>
</reference>
<dbReference type="InterPro" id="IPR018392">
    <property type="entry name" value="LysM"/>
</dbReference>
<proteinExistence type="predicted"/>
<dbReference type="SMART" id="SM00257">
    <property type="entry name" value="LysM"/>
    <property type="match status" value="1"/>
</dbReference>
<name>A0AAW7X567_9GAMM</name>
<evidence type="ECO:0000256" key="1">
    <source>
        <dbReference type="SAM" id="SignalP"/>
    </source>
</evidence>
<protein>
    <submittedName>
        <fullName evidence="3">LysM peptidoglycan-binding domain-containing protein</fullName>
    </submittedName>
</protein>
<dbReference type="Gene3D" id="3.10.350.10">
    <property type="entry name" value="LysM domain"/>
    <property type="match status" value="1"/>
</dbReference>
<feature type="domain" description="LysM" evidence="2">
    <location>
        <begin position="35"/>
        <end position="83"/>
    </location>
</feature>
<sequence>MKKYLLGVLSAIALSAQVATQAYAEQPQLRDEIPATHTVVKGDTLWDISATFLKNPWMWPEIWHVNAQIENPHLIYPGDVIRLIYVDGKPRLTLDTSGRVYKMSPQARVLSAEEAIETIPLEKINSFLSRSRVVGENDFVGAPYVLSGLDQHLLVGAGDKIYGRGNFAERGTVYGIYRQGEIFKDPETKEILGVQALDIATASLMRVEDDNDAKDDIEIGTLSVSRTTEEVRIGDRFLRQEERPIDSTFFPSAPNTETEGVILAVEGGLTQVGKMDVVVINRGEREGMTAGTVLAVYKRGGVIRDRVSKDRVTLPDERAGVLMIFRTFEKVSFGLILEAERGISVKDKVRNP</sequence>
<dbReference type="AlphaFoldDB" id="A0AAW7X567"/>
<dbReference type="InterPro" id="IPR052196">
    <property type="entry name" value="Bact_Kbp"/>
</dbReference>
<dbReference type="PROSITE" id="PS51782">
    <property type="entry name" value="LYSM"/>
    <property type="match status" value="1"/>
</dbReference>
<dbReference type="Pfam" id="PF01476">
    <property type="entry name" value="LysM"/>
    <property type="match status" value="1"/>
</dbReference>
<evidence type="ECO:0000313" key="3">
    <source>
        <dbReference type="EMBL" id="MDO6422699.1"/>
    </source>
</evidence>
<dbReference type="RefSeq" id="WP_011466510.1">
    <property type="nucleotide sequence ID" value="NZ_CP123764.1"/>
</dbReference>
<keyword evidence="1" id="KW-0732">Signal</keyword>
<evidence type="ECO:0000259" key="2">
    <source>
        <dbReference type="PROSITE" id="PS51782"/>
    </source>
</evidence>
<evidence type="ECO:0000313" key="4">
    <source>
        <dbReference type="Proteomes" id="UP001169760"/>
    </source>
</evidence>
<feature type="chain" id="PRO_5043824057" evidence="1">
    <location>
        <begin position="25"/>
        <end position="352"/>
    </location>
</feature>
<accession>A0AAW7X567</accession>